<name>A0A6V8SE80_9CLOT</name>
<keyword evidence="1" id="KW-0560">Oxidoreductase</keyword>
<dbReference type="PANTHER" id="PTHR43364">
    <property type="entry name" value="NADH-SPECIFIC METHYLGLYOXAL REDUCTASE-RELATED"/>
    <property type="match status" value="1"/>
</dbReference>
<keyword evidence="4" id="KW-1185">Reference proteome</keyword>
<feature type="domain" description="NADP-dependent oxidoreductase" evidence="2">
    <location>
        <begin position="16"/>
        <end position="297"/>
    </location>
</feature>
<evidence type="ECO:0000313" key="3">
    <source>
        <dbReference type="EMBL" id="GFP75517.1"/>
    </source>
</evidence>
<accession>A0A6V8SE80</accession>
<dbReference type="InterPro" id="IPR020471">
    <property type="entry name" value="AKR"/>
</dbReference>
<dbReference type="Proteomes" id="UP000580568">
    <property type="component" value="Unassembled WGS sequence"/>
</dbReference>
<dbReference type="Pfam" id="PF00248">
    <property type="entry name" value="Aldo_ket_red"/>
    <property type="match status" value="1"/>
</dbReference>
<dbReference type="EMBL" id="BLZR01000001">
    <property type="protein sequence ID" value="GFP75517.1"/>
    <property type="molecule type" value="Genomic_DNA"/>
</dbReference>
<reference evidence="3 4" key="1">
    <citation type="submission" date="2020-07" db="EMBL/GenBank/DDBJ databases">
        <title>A new beta-1,3-glucan-decomposing anaerobic bacterium isolated from anoxic soil subjected to biological soil disinfestation.</title>
        <authorList>
            <person name="Ueki A."/>
            <person name="Tonouchi A."/>
        </authorList>
    </citation>
    <scope>NUCLEOTIDE SEQUENCE [LARGE SCALE GENOMIC DNA]</scope>
    <source>
        <strain evidence="3 4">TW1</strain>
    </source>
</reference>
<gene>
    <name evidence="3" type="ORF">bsdtw1_01601</name>
</gene>
<dbReference type="RefSeq" id="WP_183277016.1">
    <property type="nucleotide sequence ID" value="NZ_BLZR01000001.1"/>
</dbReference>
<evidence type="ECO:0000313" key="4">
    <source>
        <dbReference type="Proteomes" id="UP000580568"/>
    </source>
</evidence>
<dbReference type="Gene3D" id="3.20.20.100">
    <property type="entry name" value="NADP-dependent oxidoreductase domain"/>
    <property type="match status" value="1"/>
</dbReference>
<dbReference type="PRINTS" id="PR00069">
    <property type="entry name" value="ALDKETRDTASE"/>
</dbReference>
<protein>
    <submittedName>
        <fullName evidence="3">1-deoxyxylulose-5-phosphate synthase YajO</fullName>
    </submittedName>
</protein>
<evidence type="ECO:0000259" key="2">
    <source>
        <dbReference type="Pfam" id="PF00248"/>
    </source>
</evidence>
<comment type="caution">
    <text evidence="3">The sequence shown here is derived from an EMBL/GenBank/DDBJ whole genome shotgun (WGS) entry which is preliminary data.</text>
</comment>
<dbReference type="GO" id="GO:0016491">
    <property type="term" value="F:oxidoreductase activity"/>
    <property type="evidence" value="ECO:0007669"/>
    <property type="project" value="UniProtKB-KW"/>
</dbReference>
<dbReference type="PANTHER" id="PTHR43364:SF4">
    <property type="entry name" value="NAD(P)-LINKED OXIDOREDUCTASE SUPERFAMILY PROTEIN"/>
    <property type="match status" value="1"/>
</dbReference>
<dbReference type="InterPro" id="IPR036812">
    <property type="entry name" value="NAD(P)_OxRdtase_dom_sf"/>
</dbReference>
<organism evidence="3 4">
    <name type="scientific">Clostridium fungisolvens</name>
    <dbReference type="NCBI Taxonomy" id="1604897"/>
    <lineage>
        <taxon>Bacteria</taxon>
        <taxon>Bacillati</taxon>
        <taxon>Bacillota</taxon>
        <taxon>Clostridia</taxon>
        <taxon>Eubacteriales</taxon>
        <taxon>Clostridiaceae</taxon>
        <taxon>Clostridium</taxon>
    </lineage>
</organism>
<proteinExistence type="predicted"/>
<dbReference type="InterPro" id="IPR050523">
    <property type="entry name" value="AKR_Detox_Biosynth"/>
</dbReference>
<evidence type="ECO:0000256" key="1">
    <source>
        <dbReference type="ARBA" id="ARBA00023002"/>
    </source>
</evidence>
<dbReference type="AlphaFoldDB" id="A0A6V8SE80"/>
<dbReference type="InterPro" id="IPR023210">
    <property type="entry name" value="NADP_OxRdtase_dom"/>
</dbReference>
<dbReference type="SUPFAM" id="SSF51430">
    <property type="entry name" value="NAD(P)-linked oxidoreductase"/>
    <property type="match status" value="1"/>
</dbReference>
<sequence>MKKIQLGKSAINASVIGLGAINFGTTIREDTTFKLMDDYVLNGGNLIDTSNNYAVWNGGDGGESEKTIGKWIKKNGKNKDLFIATKLGALPKENGKRDFSDMQGLSRSVIIDSVNKSLDNLNVDCIDILYLHVDDFNTPQEETLGTLNELVNRGLIKEIGCSNFRTWRIESARNICLKNNYKFFCAVQQRFSYLSPTMDSDFFPQVPASRELESYINYHKDLTLIAYSPLLGGQYNTSKIKKDEYKTYFNENKLKELLDEQSDPNSYVLNYINNQFGGSVALVTTSKVDHLNNIMQSEFFK</sequence>